<organism evidence="1 2">
    <name type="scientific">Clavibacter michiganensis</name>
    <dbReference type="NCBI Taxonomy" id="28447"/>
    <lineage>
        <taxon>Bacteria</taxon>
        <taxon>Bacillati</taxon>
        <taxon>Actinomycetota</taxon>
        <taxon>Actinomycetes</taxon>
        <taxon>Micrococcales</taxon>
        <taxon>Microbacteriaceae</taxon>
        <taxon>Clavibacter</taxon>
    </lineage>
</organism>
<evidence type="ECO:0000313" key="1">
    <source>
        <dbReference type="EMBL" id="OUE23121.1"/>
    </source>
</evidence>
<proteinExistence type="predicted"/>
<dbReference type="InterPro" id="IPR036390">
    <property type="entry name" value="WH_DNA-bd_sf"/>
</dbReference>
<dbReference type="RefSeq" id="WP_086515767.1">
    <property type="nucleotide sequence ID" value="NZ_MDJZ01000018.1"/>
</dbReference>
<dbReference type="AlphaFoldDB" id="A0A251YFX3"/>
<keyword evidence="2" id="KW-1185">Reference proteome</keyword>
<reference evidence="1 2" key="1">
    <citation type="submission" date="2016-08" db="EMBL/GenBank/DDBJ databases">
        <title>Genome sequence of Clavibacter michiganensis spp strain CFBP8019.</title>
        <authorList>
            <person name="Thapa S.P."/>
            <person name="Coaker G."/>
            <person name="Jacques M.-A."/>
        </authorList>
    </citation>
    <scope>NUCLEOTIDE SEQUENCE [LARGE SCALE GENOMIC DNA]</scope>
    <source>
        <strain evidence="1">CFBP8019</strain>
    </source>
</reference>
<accession>A0A251YFX3</accession>
<protein>
    <recommendedName>
        <fullName evidence="3">MarR family transcriptional regulator</fullName>
    </recommendedName>
</protein>
<sequence>MIAPGLTTPPPSRLGASALSRRAVVTLHERLLEPLGLTYCQQLVLVALEAGATRRSALRARLLLSARTMEDALVPSLASGLVQEEHDGRGAAWGVLDLTDRGRTHLPRLREIGDRVREQSGTTSEDRALLRRLIASTA</sequence>
<evidence type="ECO:0008006" key="3">
    <source>
        <dbReference type="Google" id="ProtNLM"/>
    </source>
</evidence>
<dbReference type="SUPFAM" id="SSF46785">
    <property type="entry name" value="Winged helix' DNA-binding domain"/>
    <property type="match status" value="1"/>
</dbReference>
<dbReference type="InterPro" id="IPR036388">
    <property type="entry name" value="WH-like_DNA-bd_sf"/>
</dbReference>
<name>A0A251YFX3_9MICO</name>
<gene>
    <name evidence="1" type="ORF">BFL37_14270</name>
</gene>
<comment type="caution">
    <text evidence="1">The sequence shown here is derived from an EMBL/GenBank/DDBJ whole genome shotgun (WGS) entry which is preliminary data.</text>
</comment>
<dbReference type="Gene3D" id="1.10.10.10">
    <property type="entry name" value="Winged helix-like DNA-binding domain superfamily/Winged helix DNA-binding domain"/>
    <property type="match status" value="1"/>
</dbReference>
<dbReference type="EMBL" id="MDJZ01000018">
    <property type="protein sequence ID" value="OUE23121.1"/>
    <property type="molecule type" value="Genomic_DNA"/>
</dbReference>
<evidence type="ECO:0000313" key="2">
    <source>
        <dbReference type="Proteomes" id="UP000195101"/>
    </source>
</evidence>
<dbReference type="Proteomes" id="UP000195101">
    <property type="component" value="Unassembled WGS sequence"/>
</dbReference>